<dbReference type="Proteomes" id="UP000237839">
    <property type="component" value="Unassembled WGS sequence"/>
</dbReference>
<dbReference type="PANTHER" id="PTHR36966:SF1">
    <property type="entry name" value="REP-ASSOCIATED TYROSINE TRANSPOSASE"/>
    <property type="match status" value="1"/>
</dbReference>
<evidence type="ECO:0000313" key="3">
    <source>
        <dbReference type="Proteomes" id="UP000237839"/>
    </source>
</evidence>
<accession>A0A2S9GT14</accession>
<dbReference type="AlphaFoldDB" id="A0A2S9GT14"/>
<comment type="caution">
    <text evidence="2">The sequence shown here is derived from an EMBL/GenBank/DDBJ whole genome shotgun (WGS) entry which is preliminary data.</text>
</comment>
<feature type="domain" description="Transposase IS200-like" evidence="1">
    <location>
        <begin position="9"/>
        <end position="133"/>
    </location>
</feature>
<dbReference type="SMART" id="SM01321">
    <property type="entry name" value="Y1_Tnp"/>
    <property type="match status" value="1"/>
</dbReference>
<dbReference type="OrthoDB" id="9794403at2"/>
<dbReference type="SUPFAM" id="SSF143422">
    <property type="entry name" value="Transposase IS200-like"/>
    <property type="match status" value="1"/>
</dbReference>
<reference evidence="2 3" key="1">
    <citation type="submission" date="2018-02" db="EMBL/GenBank/DDBJ databases">
        <title>Solimicrobium silvestre gen. nov., sp. nov., isolated from alpine forest soil.</title>
        <authorList>
            <person name="Margesin R."/>
            <person name="Albuquerque L."/>
            <person name="Zhang D.-C."/>
            <person name="Froufe H.J.C."/>
            <person name="Severino R."/>
            <person name="Roxo I."/>
            <person name="Egas C."/>
            <person name="Da Costa M.S."/>
        </authorList>
    </citation>
    <scope>NUCLEOTIDE SEQUENCE [LARGE SCALE GENOMIC DNA]</scope>
    <source>
        <strain evidence="2 3">S20-91</strain>
    </source>
</reference>
<organism evidence="2 3">
    <name type="scientific">Solimicrobium silvestre</name>
    <dbReference type="NCBI Taxonomy" id="2099400"/>
    <lineage>
        <taxon>Bacteria</taxon>
        <taxon>Pseudomonadati</taxon>
        <taxon>Pseudomonadota</taxon>
        <taxon>Betaproteobacteria</taxon>
        <taxon>Burkholderiales</taxon>
        <taxon>Oxalobacteraceae</taxon>
        <taxon>Solimicrobium</taxon>
    </lineage>
</organism>
<dbReference type="InterPro" id="IPR036515">
    <property type="entry name" value="Transposase_17_sf"/>
</dbReference>
<evidence type="ECO:0000313" key="2">
    <source>
        <dbReference type="EMBL" id="PRC90836.1"/>
    </source>
</evidence>
<keyword evidence="3" id="KW-1185">Reference proteome</keyword>
<proteinExistence type="predicted"/>
<protein>
    <submittedName>
        <fullName evidence="2">Transposase</fullName>
    </submittedName>
</protein>
<sequence length="177" mass="21288">MSNYRRAWHKGGTYFFTVNLLQRKENDLLVRHIDFLRDAVRQTIKSHPFTIHGWVVLPDHLHCVMTLPIGDSDFALRWRLIKSRFSKTIPDKEWRSDIRKKRGERGVWQRRYWEHLIRDEKDFTAHMDYVHINPLKHGLVKQVCDWPFSTFHRLVQDGVYPIDWAGGSSEIPEYVDY</sequence>
<dbReference type="InterPro" id="IPR052715">
    <property type="entry name" value="RAYT_transposase"/>
</dbReference>
<evidence type="ECO:0000259" key="1">
    <source>
        <dbReference type="SMART" id="SM01321"/>
    </source>
</evidence>
<dbReference type="GO" id="GO:0006313">
    <property type="term" value="P:DNA transposition"/>
    <property type="evidence" value="ECO:0007669"/>
    <property type="project" value="InterPro"/>
</dbReference>
<dbReference type="GO" id="GO:0004803">
    <property type="term" value="F:transposase activity"/>
    <property type="evidence" value="ECO:0007669"/>
    <property type="project" value="InterPro"/>
</dbReference>
<dbReference type="EMBL" id="PUGF01000034">
    <property type="protein sequence ID" value="PRC90836.1"/>
    <property type="molecule type" value="Genomic_DNA"/>
</dbReference>
<dbReference type="NCBIfam" id="NF047646">
    <property type="entry name" value="REP_Tyr_transpos"/>
    <property type="match status" value="1"/>
</dbReference>
<dbReference type="PANTHER" id="PTHR36966">
    <property type="entry name" value="REP-ASSOCIATED TYROSINE TRANSPOSASE"/>
    <property type="match status" value="1"/>
</dbReference>
<dbReference type="GO" id="GO:0043565">
    <property type="term" value="F:sequence-specific DNA binding"/>
    <property type="evidence" value="ECO:0007669"/>
    <property type="project" value="TreeGrafter"/>
</dbReference>
<dbReference type="RefSeq" id="WP_105534148.1">
    <property type="nucleotide sequence ID" value="NZ_PUGF01000034.1"/>
</dbReference>
<gene>
    <name evidence="2" type="ORF">S2091_4417</name>
</gene>
<dbReference type="InterPro" id="IPR002686">
    <property type="entry name" value="Transposase_17"/>
</dbReference>
<dbReference type="Gene3D" id="3.30.70.1290">
    <property type="entry name" value="Transposase IS200-like"/>
    <property type="match status" value="1"/>
</dbReference>
<name>A0A2S9GT14_9BURK</name>